<organism evidence="2 3">
    <name type="scientific">Galbibacter marinus</name>
    <dbReference type="NCBI Taxonomy" id="555500"/>
    <lineage>
        <taxon>Bacteria</taxon>
        <taxon>Pseudomonadati</taxon>
        <taxon>Bacteroidota</taxon>
        <taxon>Flavobacteriia</taxon>
        <taxon>Flavobacteriales</taxon>
        <taxon>Flavobacteriaceae</taxon>
        <taxon>Galbibacter</taxon>
    </lineage>
</organism>
<name>K2PTQ5_9FLAO</name>
<evidence type="ECO:0008006" key="4">
    <source>
        <dbReference type="Google" id="ProtNLM"/>
    </source>
</evidence>
<sequence length="239" mass="25213">MKKTVQFFIISLLVLGSFSGCTSMQTGTNSNAVLGAVKGVLTNGTSKAFNIFSDSNAFMTNALIEAALPKEIKEINAKLESLGLSHIVEKEKQYISQIANASITTARPIVKQAIEQMTLSDAVGIVSGGNGAATNYLRTTTETKLQTAISPLVHTQTEKLGVNTLLNNALGGQNGTLNAILGTVLGTGSNQNTTELLNDAITQQLIEGLFNIVEDVENDTRANPSNLLNSVLGTTTKNQ</sequence>
<reference evidence="2 3" key="1">
    <citation type="journal article" date="2012" name="J. Bacteriol.">
        <title>Genome Sequence of Galbibacter marinum Type Strain ck-I2-15.</title>
        <authorList>
            <person name="Lai Q."/>
            <person name="Li C."/>
            <person name="Shao Z."/>
        </authorList>
    </citation>
    <scope>NUCLEOTIDE SEQUENCE [LARGE SCALE GENOMIC DNA]</scope>
    <source>
        <strain evidence="3">ck-I2-15</strain>
    </source>
</reference>
<comment type="caution">
    <text evidence="2">The sequence shown here is derived from an EMBL/GenBank/DDBJ whole genome shotgun (WGS) entry which is preliminary data.</text>
</comment>
<evidence type="ECO:0000313" key="2">
    <source>
        <dbReference type="EMBL" id="EKF54969.1"/>
    </source>
</evidence>
<dbReference type="EMBL" id="AMSG01000012">
    <property type="protein sequence ID" value="EKF54969.1"/>
    <property type="molecule type" value="Genomic_DNA"/>
</dbReference>
<dbReference type="Proteomes" id="UP000007364">
    <property type="component" value="Unassembled WGS sequence"/>
</dbReference>
<dbReference type="PROSITE" id="PS51257">
    <property type="entry name" value="PROKAR_LIPOPROTEIN"/>
    <property type="match status" value="1"/>
</dbReference>
<dbReference type="AlphaFoldDB" id="K2PTQ5"/>
<dbReference type="Pfam" id="PF13852">
    <property type="entry name" value="DUF4197"/>
    <property type="match status" value="1"/>
</dbReference>
<keyword evidence="3" id="KW-1185">Reference proteome</keyword>
<feature type="chain" id="PRO_5003865641" description="DUF4197 domain-containing protein" evidence="1">
    <location>
        <begin position="20"/>
        <end position="239"/>
    </location>
</feature>
<dbReference type="RefSeq" id="WP_008991772.1">
    <property type="nucleotide sequence ID" value="NZ_AMSG01000012.1"/>
</dbReference>
<accession>K2PTQ5</accession>
<dbReference type="OrthoDB" id="1273409at2"/>
<feature type="signal peptide" evidence="1">
    <location>
        <begin position="1"/>
        <end position="19"/>
    </location>
</feature>
<dbReference type="eggNOG" id="ENOG502Z7PK">
    <property type="taxonomic scope" value="Bacteria"/>
</dbReference>
<evidence type="ECO:0000256" key="1">
    <source>
        <dbReference type="SAM" id="SignalP"/>
    </source>
</evidence>
<proteinExistence type="predicted"/>
<keyword evidence="1" id="KW-0732">Signal</keyword>
<gene>
    <name evidence="2" type="ORF">I215_09621</name>
</gene>
<evidence type="ECO:0000313" key="3">
    <source>
        <dbReference type="Proteomes" id="UP000007364"/>
    </source>
</evidence>
<protein>
    <recommendedName>
        <fullName evidence="4">DUF4197 domain-containing protein</fullName>
    </recommendedName>
</protein>
<dbReference type="InterPro" id="IPR025245">
    <property type="entry name" value="DUF4197"/>
</dbReference>
<dbReference type="STRING" id="555500.I215_09621"/>